<accession>A0A2W4EH67</accession>
<gene>
    <name evidence="1" type="ORF">CPY51_22975</name>
</gene>
<comment type="caution">
    <text evidence="1">The sequence shown here is derived from an EMBL/GenBank/DDBJ whole genome shotgun (WGS) entry which is preliminary data.</text>
</comment>
<protein>
    <submittedName>
        <fullName evidence="1">Uncharacterized protein</fullName>
    </submittedName>
</protein>
<proteinExistence type="predicted"/>
<dbReference type="AlphaFoldDB" id="A0A2W4EH67"/>
<reference evidence="1 2" key="1">
    <citation type="journal article" date="2018" name="Sci. Rep.">
        <title>Rhizobium tumorigenes sp. nov., a novel plant tumorigenic bacterium isolated from cane gall tumors on thornless blackberry.</title>
        <authorList>
            <person name="Kuzmanovi N."/>
            <person name="Smalla K."/>
            <person name="Gronow S."/>
            <person name="PuBawska J."/>
        </authorList>
    </citation>
    <scope>NUCLEOTIDE SEQUENCE [LARGE SCALE GENOMIC DNA]</scope>
    <source>
        <strain evidence="1 2">CCBAU 85046</strain>
    </source>
</reference>
<evidence type="ECO:0000313" key="1">
    <source>
        <dbReference type="EMBL" id="PZM10510.1"/>
    </source>
</evidence>
<organism evidence="1 2">
    <name type="scientific">Rhizobium tubonense</name>
    <dbReference type="NCBI Taxonomy" id="484088"/>
    <lineage>
        <taxon>Bacteria</taxon>
        <taxon>Pseudomonadati</taxon>
        <taxon>Pseudomonadota</taxon>
        <taxon>Alphaproteobacteria</taxon>
        <taxon>Hyphomicrobiales</taxon>
        <taxon>Rhizobiaceae</taxon>
        <taxon>Rhizobium/Agrobacterium group</taxon>
        <taxon>Rhizobium</taxon>
    </lineage>
</organism>
<keyword evidence="2" id="KW-1185">Reference proteome</keyword>
<name>A0A2W4EH67_9HYPH</name>
<evidence type="ECO:0000313" key="2">
    <source>
        <dbReference type="Proteomes" id="UP000248925"/>
    </source>
</evidence>
<sequence>MGLVLRCSACNDQALHGISEDIVLACLPSSFESLVAKDEIEMLMPICEGCKLELRAILSDTNSSDFDLTLRILFKARMPW</sequence>
<dbReference type="Proteomes" id="UP000248925">
    <property type="component" value="Unassembled WGS sequence"/>
</dbReference>
<dbReference type="EMBL" id="PCDP01000049">
    <property type="protein sequence ID" value="PZM10510.1"/>
    <property type="molecule type" value="Genomic_DNA"/>
</dbReference>